<comment type="function">
    <text evidence="5">Involved in rRNA-processing and ribosome biogenesis.</text>
</comment>
<evidence type="ECO:0000256" key="3">
    <source>
        <dbReference type="ARBA" id="ARBA00022552"/>
    </source>
</evidence>
<protein>
    <recommendedName>
        <fullName evidence="7">rRNA-processing protein UTP23 homolog</fullName>
    </recommendedName>
</protein>
<accession>A0A7R9Q2A3</accession>
<dbReference type="OrthoDB" id="25675at2759"/>
<dbReference type="InterPro" id="IPR006984">
    <property type="entry name" value="Fcf1/UTP23"/>
</dbReference>
<evidence type="ECO:0000256" key="4">
    <source>
        <dbReference type="ARBA" id="ARBA00023242"/>
    </source>
</evidence>
<dbReference type="PANTHER" id="PTHR12416">
    <property type="entry name" value="RRNA-PROCESSING PROTEIN UTP23 HOMOLOG"/>
    <property type="match status" value="1"/>
</dbReference>
<comment type="subcellular location">
    <subcellularLocation>
        <location evidence="1">Nucleus</location>
        <location evidence="1">Nucleolus</location>
    </subcellularLocation>
</comment>
<dbReference type="Proteomes" id="UP000759131">
    <property type="component" value="Unassembled WGS sequence"/>
</dbReference>
<evidence type="ECO:0000259" key="9">
    <source>
        <dbReference type="Pfam" id="PF24779"/>
    </source>
</evidence>
<evidence type="ECO:0000256" key="2">
    <source>
        <dbReference type="ARBA" id="ARBA00022517"/>
    </source>
</evidence>
<dbReference type="SUPFAM" id="SSF88723">
    <property type="entry name" value="PIN domain-like"/>
    <property type="match status" value="1"/>
</dbReference>
<feature type="compositionally biased region" description="Basic residues" evidence="8">
    <location>
        <begin position="242"/>
        <end position="256"/>
    </location>
</feature>
<comment type="similarity">
    <text evidence="6">Belongs to the UTP23/FCF1 family. UTP23 subfamily.</text>
</comment>
<dbReference type="EMBL" id="CAJPIZ010006903">
    <property type="protein sequence ID" value="CAG2109918.1"/>
    <property type="molecule type" value="Genomic_DNA"/>
</dbReference>
<evidence type="ECO:0000256" key="7">
    <source>
        <dbReference type="ARBA" id="ARBA00071400"/>
    </source>
</evidence>
<dbReference type="InterPro" id="IPR057776">
    <property type="entry name" value="UTP23_sensor"/>
</dbReference>
<dbReference type="Gene3D" id="3.40.50.1010">
    <property type="entry name" value="5'-nuclease"/>
    <property type="match status" value="1"/>
</dbReference>
<reference evidence="10" key="1">
    <citation type="submission" date="2020-11" db="EMBL/GenBank/DDBJ databases">
        <authorList>
            <person name="Tran Van P."/>
        </authorList>
    </citation>
    <scope>NUCLEOTIDE SEQUENCE</scope>
</reference>
<evidence type="ECO:0000256" key="8">
    <source>
        <dbReference type="SAM" id="MobiDB-lite"/>
    </source>
</evidence>
<dbReference type="GO" id="GO:0032040">
    <property type="term" value="C:small-subunit processome"/>
    <property type="evidence" value="ECO:0007669"/>
    <property type="project" value="InterPro"/>
</dbReference>
<gene>
    <name evidence="10" type="ORF">OSB1V03_LOCUS9904</name>
</gene>
<feature type="domain" description="UTP23 sensor motif region" evidence="9">
    <location>
        <begin position="200"/>
        <end position="215"/>
    </location>
</feature>
<evidence type="ECO:0000256" key="6">
    <source>
        <dbReference type="ARBA" id="ARBA00038503"/>
    </source>
</evidence>
<proteinExistence type="inferred from homology"/>
<keyword evidence="2" id="KW-0690">Ribosome biogenesis</keyword>
<dbReference type="Pfam" id="PF04900">
    <property type="entry name" value="Fcf1"/>
    <property type="match status" value="1"/>
</dbReference>
<keyword evidence="4" id="KW-0539">Nucleus</keyword>
<keyword evidence="11" id="KW-1185">Reference proteome</keyword>
<feature type="region of interest" description="Disordered" evidence="8">
    <location>
        <begin position="182"/>
        <end position="270"/>
    </location>
</feature>
<evidence type="ECO:0000313" key="11">
    <source>
        <dbReference type="Proteomes" id="UP000759131"/>
    </source>
</evidence>
<sequence>MKVKRYKRVQKYIQFYKNSCGFRAPYQVLIDATFCQFCLNNKVNITEQIPKYLSQECKLLTTVCVVQEAQRLSQSLYGAMLIIKQFPIRRCGHEKSPIDASECLRELICADNNSDHYMLCTQDLVLTRAIRRSTVGCPLIYMRGNAMVMQKPHDTVREAVERREQEASDEHVDHQMDVLKKLKRAHDLDDDDSEAKPRPKRKRTKGPNPLSCKKKTKKPMAGQQSTAPKTSAGSSGGDQRSANKKRRRNRGGKHIRQMFDKISATVSGDK</sequence>
<evidence type="ECO:0000256" key="1">
    <source>
        <dbReference type="ARBA" id="ARBA00004604"/>
    </source>
</evidence>
<dbReference type="InterPro" id="IPR029060">
    <property type="entry name" value="PIN-like_dom_sf"/>
</dbReference>
<evidence type="ECO:0000313" key="10">
    <source>
        <dbReference type="EMBL" id="CAD7629488.1"/>
    </source>
</evidence>
<feature type="compositionally biased region" description="Polar residues" evidence="8">
    <location>
        <begin position="222"/>
        <end position="240"/>
    </location>
</feature>
<keyword evidence="3" id="KW-0698">rRNA processing</keyword>
<name>A0A7R9Q2A3_9ACAR</name>
<dbReference type="Pfam" id="PF24779">
    <property type="entry name" value="UTP23_sensor"/>
    <property type="match status" value="1"/>
</dbReference>
<evidence type="ECO:0000256" key="5">
    <source>
        <dbReference type="ARBA" id="ARBA00037300"/>
    </source>
</evidence>
<dbReference type="CDD" id="cd09866">
    <property type="entry name" value="PIN_Fcf1-Utp23-H"/>
    <property type="match status" value="1"/>
</dbReference>
<dbReference type="AlphaFoldDB" id="A0A7R9Q2A3"/>
<dbReference type="EMBL" id="OC861478">
    <property type="protein sequence ID" value="CAD7629488.1"/>
    <property type="molecule type" value="Genomic_DNA"/>
</dbReference>
<organism evidence="10">
    <name type="scientific">Medioppia subpectinata</name>
    <dbReference type="NCBI Taxonomy" id="1979941"/>
    <lineage>
        <taxon>Eukaryota</taxon>
        <taxon>Metazoa</taxon>
        <taxon>Ecdysozoa</taxon>
        <taxon>Arthropoda</taxon>
        <taxon>Chelicerata</taxon>
        <taxon>Arachnida</taxon>
        <taxon>Acari</taxon>
        <taxon>Acariformes</taxon>
        <taxon>Sarcoptiformes</taxon>
        <taxon>Oribatida</taxon>
        <taxon>Brachypylina</taxon>
        <taxon>Oppioidea</taxon>
        <taxon>Oppiidae</taxon>
        <taxon>Medioppia</taxon>
    </lineage>
</organism>
<dbReference type="GO" id="GO:0006364">
    <property type="term" value="P:rRNA processing"/>
    <property type="evidence" value="ECO:0007669"/>
    <property type="project" value="UniProtKB-KW"/>
</dbReference>
<dbReference type="FunFam" id="3.40.50.1010:FF:000006">
    <property type="entry name" value="rRNA-processing protein UTP23 homolog"/>
    <property type="match status" value="1"/>
</dbReference>